<dbReference type="EMBL" id="QYCY01000001">
    <property type="protein sequence ID" value="RLV78555.1"/>
    <property type="molecule type" value="Genomic_DNA"/>
</dbReference>
<dbReference type="KEGG" id="src:M271_34405"/>
<dbReference type="SUPFAM" id="SSF56219">
    <property type="entry name" value="DNase I-like"/>
    <property type="match status" value="1"/>
</dbReference>
<proteinExistence type="predicted"/>
<name>A0A0A0NQ40_STRRN</name>
<dbReference type="RefSeq" id="WP_020871771.1">
    <property type="nucleotide sequence ID" value="NC_022785.1"/>
</dbReference>
<protein>
    <recommendedName>
        <fullName evidence="3">Endonuclease/exonuclease/phosphatase</fullName>
    </recommendedName>
</protein>
<dbReference type="eggNOG" id="ENOG502ZXPU">
    <property type="taxonomic scope" value="Bacteria"/>
</dbReference>
<evidence type="ECO:0000313" key="2">
    <source>
        <dbReference type="Proteomes" id="UP000281594"/>
    </source>
</evidence>
<dbReference type="STRING" id="1343740.M271_34405"/>
<evidence type="ECO:0000313" key="1">
    <source>
        <dbReference type="EMBL" id="RLV78555.1"/>
    </source>
</evidence>
<evidence type="ECO:0008006" key="3">
    <source>
        <dbReference type="Google" id="ProtNLM"/>
    </source>
</evidence>
<dbReference type="Gene3D" id="3.60.10.10">
    <property type="entry name" value="Endonuclease/exonuclease/phosphatase"/>
    <property type="match status" value="1"/>
</dbReference>
<accession>A0A0A0NQ40</accession>
<organism evidence="1 2">
    <name type="scientific">Streptomyces rapamycinicus (strain ATCC 29253 / DSM 41530 / NRRL 5491 / AYB-994)</name>
    <name type="common">Streptomyces hygroscopicus (strain ATCC 29253)</name>
    <dbReference type="NCBI Taxonomy" id="1343740"/>
    <lineage>
        <taxon>Bacteria</taxon>
        <taxon>Bacillati</taxon>
        <taxon>Actinomycetota</taxon>
        <taxon>Actinomycetes</taxon>
        <taxon>Kitasatosporales</taxon>
        <taxon>Streptomycetaceae</taxon>
        <taxon>Streptomyces</taxon>
        <taxon>Streptomyces violaceusniger group</taxon>
    </lineage>
</organism>
<sequence>MPVTRAAEDSGSDTFHIVSSNFEGNGVGDPGRRRAMHTTITDIGPGILLRQECDKALANNGKLLYEDEDALGLRGWIGPKKGKTKQLTGIFVDQSRFRCVGEWRDKTVWNQPPTTLSLKIDDCAVPFIASSVHANYSSPARRRLEAERWTTLNDKAATVPGASRAYDRDRRKTPVYMIGGGDWNSYPEPGLDHVQLPDWNEIDDEQHIAHRSVLDAHGRRIADSYPDQILRTAGLEDIARHVVHTNGAAHRQALAPTCGVDRQGGRQRVDRIYASKPLLPAITDVKVIDVDWSDHDVLVATVNTQEFIQILNRTWQLALAA</sequence>
<comment type="caution">
    <text evidence="1">The sequence shown here is derived from an EMBL/GenBank/DDBJ whole genome shotgun (WGS) entry which is preliminary data.</text>
</comment>
<dbReference type="Proteomes" id="UP000281594">
    <property type="component" value="Unassembled WGS sequence"/>
</dbReference>
<dbReference type="HOGENOM" id="CLU_062441_0_0_11"/>
<gene>
    <name evidence="1" type="ORF">D3C57_109260</name>
</gene>
<dbReference type="InterPro" id="IPR036691">
    <property type="entry name" value="Endo/exonu/phosph_ase_sf"/>
</dbReference>
<dbReference type="AlphaFoldDB" id="A0A0A0NQ40"/>
<reference evidence="1 2" key="1">
    <citation type="journal article" date="2018" name="J. Biol. Chem.">
        <title>Discovery of the actinoplanic acid pathway in Streptomyces rapamycinicus reveals a genetically conserved synergism with rapamycin.</title>
        <authorList>
            <person name="Mrak P."/>
            <person name="Krastel P."/>
            <person name="Pivk Lukancic P."/>
            <person name="Tao J."/>
            <person name="Pistorius D."/>
            <person name="Moore C.M."/>
        </authorList>
    </citation>
    <scope>NUCLEOTIDE SEQUENCE [LARGE SCALE GENOMIC DNA]</scope>
    <source>
        <strain evidence="1 2">NRRL 5491</strain>
    </source>
</reference>